<proteinExistence type="inferred from homology"/>
<evidence type="ECO:0000256" key="1">
    <source>
        <dbReference type="ARBA" id="ARBA00004193"/>
    </source>
</evidence>
<keyword evidence="2" id="KW-1003">Cell membrane</keyword>
<evidence type="ECO:0000313" key="11">
    <source>
        <dbReference type="EMBL" id="KAK6625240.1"/>
    </source>
</evidence>
<keyword evidence="5" id="KW-0342">GTP-binding</keyword>
<feature type="region of interest" description="Disordered" evidence="10">
    <location>
        <begin position="1"/>
        <end position="57"/>
    </location>
</feature>
<keyword evidence="6" id="KW-0472">Membrane</keyword>
<dbReference type="PROSITE" id="PS51419">
    <property type="entry name" value="RAB"/>
    <property type="match status" value="1"/>
</dbReference>
<evidence type="ECO:0000313" key="13">
    <source>
        <dbReference type="Proteomes" id="UP001359485"/>
    </source>
</evidence>
<dbReference type="GO" id="GO:0003924">
    <property type="term" value="F:GTPase activity"/>
    <property type="evidence" value="ECO:0007669"/>
    <property type="project" value="InterPro"/>
</dbReference>
<evidence type="ECO:0000256" key="8">
    <source>
        <dbReference type="ARBA" id="ARBA00023289"/>
    </source>
</evidence>
<keyword evidence="4" id="KW-0547">Nucleotide-binding</keyword>
<dbReference type="SMART" id="SM00175">
    <property type="entry name" value="RAB"/>
    <property type="match status" value="1"/>
</dbReference>
<comment type="similarity">
    <text evidence="9">Belongs to the small GTPase superfamily. RasD family.</text>
</comment>
<keyword evidence="13" id="KW-1185">Reference proteome</keyword>
<accession>A0AAN8S2Y0</accession>
<dbReference type="SUPFAM" id="SSF52540">
    <property type="entry name" value="P-loop containing nucleoside triphosphate hydrolases"/>
    <property type="match status" value="1"/>
</dbReference>
<dbReference type="GO" id="GO:0005886">
    <property type="term" value="C:plasma membrane"/>
    <property type="evidence" value="ECO:0007669"/>
    <property type="project" value="UniProtKB-SubCell"/>
</dbReference>
<evidence type="ECO:0000256" key="7">
    <source>
        <dbReference type="ARBA" id="ARBA00023288"/>
    </source>
</evidence>
<dbReference type="NCBIfam" id="TIGR00231">
    <property type="entry name" value="small_GTP"/>
    <property type="match status" value="1"/>
</dbReference>
<dbReference type="SMART" id="SM00174">
    <property type="entry name" value="RHO"/>
    <property type="match status" value="1"/>
</dbReference>
<dbReference type="PANTHER" id="PTHR46149">
    <property type="entry name" value="MIP08469P"/>
    <property type="match status" value="1"/>
</dbReference>
<dbReference type="InterPro" id="IPR027417">
    <property type="entry name" value="P-loop_NTPase"/>
</dbReference>
<comment type="subcellular location">
    <subcellularLocation>
        <location evidence="1">Cell membrane</location>
        <topology evidence="1">Lipid-anchor</topology>
    </subcellularLocation>
</comment>
<reference evidence="11 14" key="1">
    <citation type="submission" date="2023-10" db="EMBL/GenBank/DDBJ databases">
        <title>Genomes of two closely related lineages of the louse Polyplax serrata with different host specificities.</title>
        <authorList>
            <person name="Martinu J."/>
            <person name="Tarabai H."/>
            <person name="Stefka J."/>
            <person name="Hypsa V."/>
        </authorList>
    </citation>
    <scope>NUCLEOTIDE SEQUENCE [LARGE SCALE GENOMIC DNA]</scope>
    <source>
        <strain evidence="12">98ZLc_SE</strain>
        <strain evidence="11">HR10_N</strain>
    </source>
</reference>
<dbReference type="InterPro" id="IPR052236">
    <property type="entry name" value="Small_GTPase_RasD"/>
</dbReference>
<evidence type="ECO:0000256" key="4">
    <source>
        <dbReference type="ARBA" id="ARBA00022741"/>
    </source>
</evidence>
<evidence type="ECO:0000256" key="3">
    <source>
        <dbReference type="ARBA" id="ARBA00022481"/>
    </source>
</evidence>
<name>A0AAN8S2Y0_POLSC</name>
<evidence type="ECO:0000256" key="10">
    <source>
        <dbReference type="SAM" id="MobiDB-lite"/>
    </source>
</evidence>
<dbReference type="FunFam" id="3.40.50.300:FF:000475">
    <property type="entry name" value="GTP-binding protein Rhes"/>
    <property type="match status" value="1"/>
</dbReference>
<keyword evidence="8" id="KW-0636">Prenylation</keyword>
<dbReference type="Pfam" id="PF00071">
    <property type="entry name" value="Ras"/>
    <property type="match status" value="1"/>
</dbReference>
<evidence type="ECO:0000256" key="2">
    <source>
        <dbReference type="ARBA" id="ARBA00022475"/>
    </source>
</evidence>
<sequence>MKGRHQFKRRFSLQPSFLKDDSDEEKSSRYHGRRLDRHLERESSESGATAGGANGDVTTNKVKHKIVVMGSPRTGKSSIIQQFLSNTFSPKYKRTIEEMHIGDFDVNGVHLTLEILDTSGENEFPAMRNLSISNADAFVLVYDVCDASTFEDLQAIRDQILETKGSPNVPIVVVGNKLDLAVKSREVEFNTTESVVTVDWENGFVEASAKDGTNISKIFKELLNQAKVKYNLSPALRRKRRQSLPPSNGNSGGSGSAIGSGTSSAQNSPAIPSLLQLQHLEQIREKQTSGGKRNSCILS</sequence>
<dbReference type="GO" id="GO:0005525">
    <property type="term" value="F:GTP binding"/>
    <property type="evidence" value="ECO:0007669"/>
    <property type="project" value="UniProtKB-KW"/>
</dbReference>
<dbReference type="InterPro" id="IPR001806">
    <property type="entry name" value="Small_GTPase"/>
</dbReference>
<dbReference type="SMART" id="SM00176">
    <property type="entry name" value="RAN"/>
    <property type="match status" value="1"/>
</dbReference>
<evidence type="ECO:0000256" key="5">
    <source>
        <dbReference type="ARBA" id="ARBA00023134"/>
    </source>
</evidence>
<organism evidence="11 14">
    <name type="scientific">Polyplax serrata</name>
    <name type="common">Common mouse louse</name>
    <dbReference type="NCBI Taxonomy" id="468196"/>
    <lineage>
        <taxon>Eukaryota</taxon>
        <taxon>Metazoa</taxon>
        <taxon>Ecdysozoa</taxon>
        <taxon>Arthropoda</taxon>
        <taxon>Hexapoda</taxon>
        <taxon>Insecta</taxon>
        <taxon>Pterygota</taxon>
        <taxon>Neoptera</taxon>
        <taxon>Paraneoptera</taxon>
        <taxon>Psocodea</taxon>
        <taxon>Troctomorpha</taxon>
        <taxon>Phthiraptera</taxon>
        <taxon>Anoplura</taxon>
        <taxon>Polyplacidae</taxon>
        <taxon>Polyplax</taxon>
    </lineage>
</organism>
<protein>
    <recommendedName>
        <fullName evidence="15">GTP-binding protein Rhes</fullName>
    </recommendedName>
</protein>
<dbReference type="Proteomes" id="UP001359485">
    <property type="component" value="Unassembled WGS sequence"/>
</dbReference>
<feature type="compositionally biased region" description="Basic residues" evidence="10">
    <location>
        <begin position="1"/>
        <end position="11"/>
    </location>
</feature>
<dbReference type="Proteomes" id="UP001372834">
    <property type="component" value="Unassembled WGS sequence"/>
</dbReference>
<gene>
    <name evidence="11" type="ORF">RUM43_005534</name>
    <name evidence="12" type="ORF">RUM44_008637</name>
</gene>
<comment type="caution">
    <text evidence="11">The sequence shown here is derived from an EMBL/GenBank/DDBJ whole genome shotgun (WGS) entry which is preliminary data.</text>
</comment>
<dbReference type="InterPro" id="IPR005225">
    <property type="entry name" value="Small_GTP-bd"/>
</dbReference>
<evidence type="ECO:0000256" key="9">
    <source>
        <dbReference type="ARBA" id="ARBA00038061"/>
    </source>
</evidence>
<evidence type="ECO:0000256" key="6">
    <source>
        <dbReference type="ARBA" id="ARBA00023136"/>
    </source>
</evidence>
<keyword evidence="7" id="KW-0449">Lipoprotein</keyword>
<dbReference type="Gene3D" id="3.40.50.300">
    <property type="entry name" value="P-loop containing nucleotide triphosphate hydrolases"/>
    <property type="match status" value="1"/>
</dbReference>
<keyword evidence="3" id="KW-0488">Methylation</keyword>
<dbReference type="AlphaFoldDB" id="A0AAN8S2Y0"/>
<dbReference type="PROSITE" id="PS51421">
    <property type="entry name" value="RAS"/>
    <property type="match status" value="1"/>
</dbReference>
<dbReference type="EMBL" id="JAWJWE010000037">
    <property type="protein sequence ID" value="KAK6625240.1"/>
    <property type="molecule type" value="Genomic_DNA"/>
</dbReference>
<evidence type="ECO:0008006" key="15">
    <source>
        <dbReference type="Google" id="ProtNLM"/>
    </source>
</evidence>
<feature type="region of interest" description="Disordered" evidence="10">
    <location>
        <begin position="235"/>
        <end position="269"/>
    </location>
</feature>
<evidence type="ECO:0000313" key="14">
    <source>
        <dbReference type="Proteomes" id="UP001372834"/>
    </source>
</evidence>
<dbReference type="PANTHER" id="PTHR46149:SF7">
    <property type="entry name" value="GTP-BINDING PROTEIN DI-RAS2"/>
    <property type="match status" value="1"/>
</dbReference>
<dbReference type="EMBL" id="JAWJWF010000002">
    <property type="protein sequence ID" value="KAK6638209.1"/>
    <property type="molecule type" value="Genomic_DNA"/>
</dbReference>
<dbReference type="SMART" id="SM00173">
    <property type="entry name" value="RAS"/>
    <property type="match status" value="1"/>
</dbReference>
<dbReference type="PRINTS" id="PR00449">
    <property type="entry name" value="RASTRNSFRMNG"/>
</dbReference>
<evidence type="ECO:0000313" key="12">
    <source>
        <dbReference type="EMBL" id="KAK6638209.1"/>
    </source>
</evidence>